<feature type="domain" description="HAT C-terminal dimerisation" evidence="1">
    <location>
        <begin position="2"/>
        <end position="47"/>
    </location>
</feature>
<accession>A0A9R1X176</accession>
<organism evidence="2 3">
    <name type="scientific">Lactuca sativa</name>
    <name type="common">Garden lettuce</name>
    <dbReference type="NCBI Taxonomy" id="4236"/>
    <lineage>
        <taxon>Eukaryota</taxon>
        <taxon>Viridiplantae</taxon>
        <taxon>Streptophyta</taxon>
        <taxon>Embryophyta</taxon>
        <taxon>Tracheophyta</taxon>
        <taxon>Spermatophyta</taxon>
        <taxon>Magnoliopsida</taxon>
        <taxon>eudicotyledons</taxon>
        <taxon>Gunneridae</taxon>
        <taxon>Pentapetalae</taxon>
        <taxon>asterids</taxon>
        <taxon>campanulids</taxon>
        <taxon>Asterales</taxon>
        <taxon>Asteraceae</taxon>
        <taxon>Cichorioideae</taxon>
        <taxon>Cichorieae</taxon>
        <taxon>Lactucinae</taxon>
        <taxon>Lactuca</taxon>
    </lineage>
</organism>
<protein>
    <recommendedName>
        <fullName evidence="1">HAT C-terminal dimerisation domain-containing protein</fullName>
    </recommendedName>
</protein>
<dbReference type="Proteomes" id="UP000235145">
    <property type="component" value="Unassembled WGS sequence"/>
</dbReference>
<keyword evidence="3" id="KW-1185">Reference proteome</keyword>
<comment type="caution">
    <text evidence="2">The sequence shown here is derived from an EMBL/GenBank/DDBJ whole genome shotgun (WGS) entry which is preliminary data.</text>
</comment>
<dbReference type="AlphaFoldDB" id="A0A9R1X176"/>
<evidence type="ECO:0000313" key="3">
    <source>
        <dbReference type="Proteomes" id="UP000235145"/>
    </source>
</evidence>
<reference evidence="2 3" key="1">
    <citation type="journal article" date="2017" name="Nat. Commun.">
        <title>Genome assembly with in vitro proximity ligation data and whole-genome triplication in lettuce.</title>
        <authorList>
            <person name="Reyes-Chin-Wo S."/>
            <person name="Wang Z."/>
            <person name="Yang X."/>
            <person name="Kozik A."/>
            <person name="Arikit S."/>
            <person name="Song C."/>
            <person name="Xia L."/>
            <person name="Froenicke L."/>
            <person name="Lavelle D.O."/>
            <person name="Truco M.J."/>
            <person name="Xia R."/>
            <person name="Zhu S."/>
            <person name="Xu C."/>
            <person name="Xu H."/>
            <person name="Xu X."/>
            <person name="Cox K."/>
            <person name="Korf I."/>
            <person name="Meyers B.C."/>
            <person name="Michelmore R.W."/>
        </authorList>
    </citation>
    <scope>NUCLEOTIDE SEQUENCE [LARGE SCALE GENOMIC DNA]</scope>
    <source>
        <strain evidence="3">cv. Salinas</strain>
        <tissue evidence="2">Seedlings</tissue>
    </source>
</reference>
<proteinExistence type="predicted"/>
<dbReference type="PANTHER" id="PTHR23272:SF190">
    <property type="entry name" value="ZINC FINGER, BED-TYPE-RELATED"/>
    <property type="match status" value="1"/>
</dbReference>
<sequence length="90" mass="9995">MKDILGLQISTMASKAAFSTSWWILDPYRTNSSAKIVEALVCTQDWVRKSRKTIMDNIDGVLKDDEVTKELENAINNGGGKGKQPINIPE</sequence>
<evidence type="ECO:0000259" key="1">
    <source>
        <dbReference type="Pfam" id="PF05699"/>
    </source>
</evidence>
<name>A0A9R1X176_LACSA</name>
<gene>
    <name evidence="2" type="ORF">LSAT_V11C800394860</name>
</gene>
<dbReference type="PANTHER" id="PTHR23272">
    <property type="entry name" value="BED FINGER-RELATED"/>
    <property type="match status" value="1"/>
</dbReference>
<dbReference type="GO" id="GO:0046983">
    <property type="term" value="F:protein dimerization activity"/>
    <property type="evidence" value="ECO:0007669"/>
    <property type="project" value="InterPro"/>
</dbReference>
<evidence type="ECO:0000313" key="2">
    <source>
        <dbReference type="EMBL" id="KAJ0192587.1"/>
    </source>
</evidence>
<dbReference type="EMBL" id="NBSK02000008">
    <property type="protein sequence ID" value="KAJ0192587.1"/>
    <property type="molecule type" value="Genomic_DNA"/>
</dbReference>
<dbReference type="Pfam" id="PF05699">
    <property type="entry name" value="Dimer_Tnp_hAT"/>
    <property type="match status" value="1"/>
</dbReference>
<dbReference type="InterPro" id="IPR008906">
    <property type="entry name" value="HATC_C_dom"/>
</dbReference>